<feature type="compositionally biased region" description="Low complexity" evidence="1">
    <location>
        <begin position="34"/>
        <end position="55"/>
    </location>
</feature>
<evidence type="ECO:0000259" key="3">
    <source>
        <dbReference type="Pfam" id="PF07563"/>
    </source>
</evidence>
<feature type="domain" description="DUF1541" evidence="3">
    <location>
        <begin position="144"/>
        <end position="192"/>
    </location>
</feature>
<reference evidence="4 5" key="1">
    <citation type="journal article" date="2009" name="Int. J. Syst. Evol. Microbiol.">
        <title>Janibacter hoylei sp. nov., Bacillus isronensis sp. nov. and Bacillus aryabhattai sp. nov., isolated from cryotubes used for collecting air from the upper atmosphere.</title>
        <authorList>
            <person name="Shivaji S."/>
            <person name="Chaturvedi P."/>
            <person name="Begum Z."/>
            <person name="Pindi P.K."/>
            <person name="Manorama R."/>
            <person name="Padmanaban D.A."/>
            <person name="Shouche Y.S."/>
            <person name="Pawar S."/>
            <person name="Vaishampayan P."/>
            <person name="Dutt C.B."/>
            <person name="Datta G.N."/>
            <person name="Manchanda R.K."/>
            <person name="Rao U.R."/>
            <person name="Bhargava P.M."/>
            <person name="Narlikar J.V."/>
        </authorList>
    </citation>
    <scope>NUCLEOTIDE SEQUENCE [LARGE SCALE GENOMIC DNA]</scope>
    <source>
        <strain evidence="4 5">PVAS-1</strain>
    </source>
</reference>
<comment type="caution">
    <text evidence="4">The sequence shown here is derived from an EMBL/GenBank/DDBJ whole genome shotgun (WGS) entry which is preliminary data.</text>
</comment>
<dbReference type="InterPro" id="IPR011438">
    <property type="entry name" value="DUF1541"/>
</dbReference>
<keyword evidence="2" id="KW-0732">Signal</keyword>
<name>A0A444B4D1_9MICO</name>
<gene>
    <name evidence="4" type="ORF">CWN80_09025</name>
</gene>
<dbReference type="Pfam" id="PF07563">
    <property type="entry name" value="DUF1541"/>
    <property type="match status" value="2"/>
</dbReference>
<organism evidence="4 5">
    <name type="scientific">Janibacter hoylei PVAS-1</name>
    <dbReference type="NCBI Taxonomy" id="1210046"/>
    <lineage>
        <taxon>Bacteria</taxon>
        <taxon>Bacillati</taxon>
        <taxon>Actinomycetota</taxon>
        <taxon>Actinomycetes</taxon>
        <taxon>Micrococcales</taxon>
        <taxon>Intrasporangiaceae</taxon>
        <taxon>Janibacter</taxon>
    </lineage>
</organism>
<keyword evidence="5" id="KW-1185">Reference proteome</keyword>
<feature type="chain" id="PRO_5019115927" evidence="2">
    <location>
        <begin position="29"/>
        <end position="199"/>
    </location>
</feature>
<evidence type="ECO:0000313" key="4">
    <source>
        <dbReference type="EMBL" id="RWU83260.1"/>
    </source>
</evidence>
<protein>
    <submittedName>
        <fullName evidence="4">DUF1541 domain-containing protein</fullName>
    </submittedName>
</protein>
<dbReference type="EMBL" id="PIPF01000008">
    <property type="protein sequence ID" value="RWU83260.1"/>
    <property type="molecule type" value="Genomic_DNA"/>
</dbReference>
<dbReference type="RefSeq" id="WP_083853692.1">
    <property type="nucleotide sequence ID" value="NZ_ALWX01000034.1"/>
</dbReference>
<dbReference type="Gene3D" id="2.30.30.1210">
    <property type="entry name" value="Domain of unknown function DUF1541"/>
    <property type="match status" value="1"/>
</dbReference>
<dbReference type="AlphaFoldDB" id="A0A444B4D1"/>
<dbReference type="PROSITE" id="PS51257">
    <property type="entry name" value="PROKAR_LIPOPROTEIN"/>
    <property type="match status" value="1"/>
</dbReference>
<dbReference type="Proteomes" id="UP000288711">
    <property type="component" value="Unassembled WGS sequence"/>
</dbReference>
<evidence type="ECO:0000256" key="2">
    <source>
        <dbReference type="SAM" id="SignalP"/>
    </source>
</evidence>
<feature type="signal peptide" evidence="2">
    <location>
        <begin position="1"/>
        <end position="28"/>
    </location>
</feature>
<feature type="region of interest" description="Disordered" evidence="1">
    <location>
        <begin position="26"/>
        <end position="80"/>
    </location>
</feature>
<evidence type="ECO:0000256" key="1">
    <source>
        <dbReference type="SAM" id="MobiDB-lite"/>
    </source>
</evidence>
<sequence>MTTAHRKVHAAATAAAAIALLAGCGGTAEDDATQSPQSSMTSDSSASSSGTSEAMGGHKTDGGPPPEGIEQASSPTYPVGTKVTLTADHMSGMKGADATISGAFDTTAYSISYTPTDGGQRITDHKWVVHEELKDPGDAPLEAGTEVVLDADHMAGMDGAEATIDSASDETVYMVDLTMDGMKMTNHKWVVESEIQPAK</sequence>
<dbReference type="OrthoDB" id="1701949at2"/>
<evidence type="ECO:0000313" key="5">
    <source>
        <dbReference type="Proteomes" id="UP000288711"/>
    </source>
</evidence>
<feature type="domain" description="DUF1541" evidence="3">
    <location>
        <begin position="79"/>
        <end position="130"/>
    </location>
</feature>
<accession>A0A444B4D1</accession>
<proteinExistence type="predicted"/>